<sequence length="417" mass="46416">MPDLQTSDLNDTIRQYIIEAKAELRAKQNVVAAFAKLSEAMRREVESLLNEEAKEGSAVPQIDFAAVQGGKVSDAQRRQIRRRGAVVIRGVFPRARAEAWNQEIGAYIAENDYLQKAQEKSGMDKYFDQLNAGRPQIYGLYWSKPQIMARQAEEMAETKRFLNRLWDVRGPVGDEFDADNDYAYADRTRRRQPGDSQLGLSPHMDAGSYERWIDPAFQKIYEPVFAGDWTAYDPWKATYRTQTREYASPAVCSMFRSFQGWTALTTQGPNDGTLQLVPVASGIAYMLLRALQPDVPEDALCGALPGKALCADAAWHGDLLEGLVSIPTVEPGDTVWWHPDLIHAVEDVHSGSGESNVIYIGASPRCAKNEAYARKQAAHFLAGQSAPDFAAENYEVDFKGRATPDDLTDLGRAQMAL</sequence>
<dbReference type="InterPro" id="IPR010856">
    <property type="entry name" value="Gig2-like"/>
</dbReference>
<protein>
    <submittedName>
        <fullName evidence="1">DUF1479 family protein</fullName>
    </submittedName>
</protein>
<dbReference type="Pfam" id="PF07350">
    <property type="entry name" value="Gig2-like"/>
    <property type="match status" value="1"/>
</dbReference>
<dbReference type="PANTHER" id="PTHR30613:SF1">
    <property type="entry name" value="DUF1479 DOMAIN PROTEIN (AFU_ORTHOLOGUE AFUA_5G09280)"/>
    <property type="match status" value="1"/>
</dbReference>
<evidence type="ECO:0000313" key="1">
    <source>
        <dbReference type="EMBL" id="NIA69820.1"/>
    </source>
</evidence>
<dbReference type="InterPro" id="IPR027443">
    <property type="entry name" value="IPNS-like_sf"/>
</dbReference>
<dbReference type="AlphaFoldDB" id="A0A967EYL1"/>
<gene>
    <name evidence="1" type="ORF">HBA54_14545</name>
</gene>
<accession>A0A967EYL1</accession>
<reference evidence="1" key="1">
    <citation type="submission" date="2020-03" db="EMBL/GenBank/DDBJ databases">
        <title>Genome of Pelagibius litoralis DSM 21314T.</title>
        <authorList>
            <person name="Wang G."/>
        </authorList>
    </citation>
    <scope>NUCLEOTIDE SEQUENCE</scope>
    <source>
        <strain evidence="1">DSM 21314</strain>
    </source>
</reference>
<proteinExistence type="predicted"/>
<dbReference type="RefSeq" id="WP_167225788.1">
    <property type="nucleotide sequence ID" value="NZ_JAAQPH010000010.1"/>
</dbReference>
<dbReference type="EMBL" id="JAAQPH010000010">
    <property type="protein sequence ID" value="NIA69820.1"/>
    <property type="molecule type" value="Genomic_DNA"/>
</dbReference>
<organism evidence="1 2">
    <name type="scientific">Pelagibius litoralis</name>
    <dbReference type="NCBI Taxonomy" id="374515"/>
    <lineage>
        <taxon>Bacteria</taxon>
        <taxon>Pseudomonadati</taxon>
        <taxon>Pseudomonadota</taxon>
        <taxon>Alphaproteobacteria</taxon>
        <taxon>Rhodospirillales</taxon>
        <taxon>Rhodovibrionaceae</taxon>
        <taxon>Pelagibius</taxon>
    </lineage>
</organism>
<dbReference type="Proteomes" id="UP000761264">
    <property type="component" value="Unassembled WGS sequence"/>
</dbReference>
<evidence type="ECO:0000313" key="2">
    <source>
        <dbReference type="Proteomes" id="UP000761264"/>
    </source>
</evidence>
<dbReference type="SUPFAM" id="SSF51197">
    <property type="entry name" value="Clavaminate synthase-like"/>
    <property type="match status" value="1"/>
</dbReference>
<dbReference type="PANTHER" id="PTHR30613">
    <property type="entry name" value="UNCHARACTERIZED PROTEIN YBIU-RELATED"/>
    <property type="match status" value="1"/>
</dbReference>
<dbReference type="Gene3D" id="2.60.120.330">
    <property type="entry name" value="B-lactam Antibiotic, Isopenicillin N Synthase, Chain"/>
    <property type="match status" value="1"/>
</dbReference>
<name>A0A967EYL1_9PROT</name>
<keyword evidence="2" id="KW-1185">Reference proteome</keyword>
<comment type="caution">
    <text evidence="1">The sequence shown here is derived from an EMBL/GenBank/DDBJ whole genome shotgun (WGS) entry which is preliminary data.</text>
</comment>